<dbReference type="PANTHER" id="PTHR37079">
    <property type="entry name" value="SERINE/THREONINE-PROTEIN KINASE ATM"/>
    <property type="match status" value="1"/>
</dbReference>
<feature type="region of interest" description="Disordered" evidence="26">
    <location>
        <begin position="782"/>
        <end position="801"/>
    </location>
</feature>
<dbReference type="Gene3D" id="1.10.10.10">
    <property type="entry name" value="Winged helix-like DNA-binding domain superfamily/Winged helix DNA-binding domain"/>
    <property type="match status" value="1"/>
</dbReference>
<dbReference type="Gene3D" id="1.20.1310.10">
    <property type="entry name" value="Cullin Repeats"/>
    <property type="match status" value="4"/>
</dbReference>
<dbReference type="Gene3D" id="3.30.230.130">
    <property type="entry name" value="Cullin, Chain C, Domain 2"/>
    <property type="match status" value="1"/>
</dbReference>
<dbReference type="Pfam" id="PF00888">
    <property type="entry name" value="Cullin"/>
    <property type="match status" value="1"/>
</dbReference>
<dbReference type="InterPro" id="IPR036940">
    <property type="entry name" value="PI3/4_kinase_cat_sf"/>
</dbReference>
<comment type="function">
    <text evidence="20 25">Serine/threonine protein kinase which activates checkpoint signaling upon genotoxic stresses such as ionizing radiation (IR), ultraviolet light (UV), or DNA replication stalling, thereby acting as a DNA damage sensor. Recognizes the substrate consensus sequence [ST]-Q. Phosphorylates histone H2A to form H2AS128ph (gamma-H2A) at sites of DNA damage, involved in the regulation of DNA damage response mechanism. Required for the control of telomere length and genome stability.</text>
</comment>
<evidence type="ECO:0000256" key="7">
    <source>
        <dbReference type="ARBA" id="ARBA00014619"/>
    </source>
</evidence>
<dbReference type="Gene3D" id="3.30.1010.10">
    <property type="entry name" value="Phosphatidylinositol 3-kinase Catalytic Subunit, Chain A, domain 4"/>
    <property type="match status" value="1"/>
</dbReference>
<dbReference type="PROSITE" id="PS50069">
    <property type="entry name" value="CULLIN_2"/>
    <property type="match status" value="1"/>
</dbReference>
<keyword evidence="11 25" id="KW-0808">Transferase</keyword>
<evidence type="ECO:0000256" key="2">
    <source>
        <dbReference type="ARBA" id="ARBA00004574"/>
    </source>
</evidence>
<dbReference type="FunFam" id="1.10.10.10:FF:000014">
    <property type="entry name" value="Cullin 1"/>
    <property type="match status" value="1"/>
</dbReference>
<dbReference type="GO" id="GO:0005524">
    <property type="term" value="F:ATP binding"/>
    <property type="evidence" value="ECO:0007669"/>
    <property type="project" value="UniProtKB-KW"/>
</dbReference>
<dbReference type="InterPro" id="IPR036390">
    <property type="entry name" value="WH_DNA-bd_sf"/>
</dbReference>
<organism evidence="31 32">
    <name type="scientific">Cylindrodendrum hubeiense</name>
    <dbReference type="NCBI Taxonomy" id="595255"/>
    <lineage>
        <taxon>Eukaryota</taxon>
        <taxon>Fungi</taxon>
        <taxon>Dikarya</taxon>
        <taxon>Ascomycota</taxon>
        <taxon>Pezizomycotina</taxon>
        <taxon>Sordariomycetes</taxon>
        <taxon>Hypocreomycetidae</taxon>
        <taxon>Hypocreales</taxon>
        <taxon>Nectriaceae</taxon>
        <taxon>Cylindrodendrum</taxon>
    </lineage>
</organism>
<keyword evidence="32" id="KW-1185">Reference proteome</keyword>
<comment type="catalytic activity">
    <reaction evidence="22">
        <text>L-seryl-[protein] + ATP = O-phospho-L-seryl-[protein] + ADP + H(+)</text>
        <dbReference type="Rhea" id="RHEA:17989"/>
        <dbReference type="Rhea" id="RHEA-COMP:9863"/>
        <dbReference type="Rhea" id="RHEA-COMP:11604"/>
        <dbReference type="ChEBI" id="CHEBI:15378"/>
        <dbReference type="ChEBI" id="CHEBI:29999"/>
        <dbReference type="ChEBI" id="CHEBI:30616"/>
        <dbReference type="ChEBI" id="CHEBI:83421"/>
        <dbReference type="ChEBI" id="CHEBI:456216"/>
        <dbReference type="EC" id="2.7.11.1"/>
    </reaction>
</comment>
<keyword evidence="17 25" id="KW-0156">Chromatin regulator</keyword>
<evidence type="ECO:0000256" key="23">
    <source>
        <dbReference type="PROSITE-ProRule" id="PRU00330"/>
    </source>
</evidence>
<keyword evidence="15 25" id="KW-0067">ATP-binding</keyword>
<dbReference type="GO" id="GO:0005634">
    <property type="term" value="C:nucleus"/>
    <property type="evidence" value="ECO:0007669"/>
    <property type="project" value="UniProtKB-SubCell"/>
</dbReference>
<evidence type="ECO:0000256" key="13">
    <source>
        <dbReference type="ARBA" id="ARBA00022763"/>
    </source>
</evidence>
<reference evidence="31" key="1">
    <citation type="submission" date="2020-03" db="EMBL/GenBank/DDBJ databases">
        <title>Draft Genome Sequence of Cylindrodendrum hubeiense.</title>
        <authorList>
            <person name="Buettner E."/>
            <person name="Kellner H."/>
        </authorList>
    </citation>
    <scope>NUCLEOTIDE SEQUENCE</scope>
    <source>
        <strain evidence="31">IHI 201604</strain>
    </source>
</reference>
<dbReference type="InterPro" id="IPR018936">
    <property type="entry name" value="PI3/4_kinase_CS"/>
</dbReference>
<keyword evidence="10 25" id="KW-0723">Serine/threonine-protein kinase</keyword>
<evidence type="ECO:0000259" key="28">
    <source>
        <dbReference type="PROSITE" id="PS50290"/>
    </source>
</evidence>
<dbReference type="Pfam" id="PF00454">
    <property type="entry name" value="PI3_PI4_kinase"/>
    <property type="match status" value="1"/>
</dbReference>
<gene>
    <name evidence="31" type="ORF">G7Z17_g9487</name>
</gene>
<dbReference type="Pfam" id="PF26557">
    <property type="entry name" value="Cullin_AB"/>
    <property type="match status" value="1"/>
</dbReference>
<evidence type="ECO:0000259" key="30">
    <source>
        <dbReference type="PROSITE" id="PS51190"/>
    </source>
</evidence>
<evidence type="ECO:0000256" key="10">
    <source>
        <dbReference type="ARBA" id="ARBA00022527"/>
    </source>
</evidence>
<accession>A0A9P5H930</accession>
<dbReference type="PROSITE" id="PS50290">
    <property type="entry name" value="PI3_4_KINASE_3"/>
    <property type="match status" value="1"/>
</dbReference>
<dbReference type="PROSITE" id="PS00916">
    <property type="entry name" value="PI3_4_KINASE_2"/>
    <property type="match status" value="1"/>
</dbReference>
<dbReference type="InterPro" id="IPR016158">
    <property type="entry name" value="Cullin_homology"/>
</dbReference>
<feature type="region of interest" description="Disordered" evidence="26">
    <location>
        <begin position="2738"/>
        <end position="2788"/>
    </location>
</feature>
<feature type="region of interest" description="Disordered" evidence="26">
    <location>
        <begin position="2675"/>
        <end position="2707"/>
    </location>
</feature>
<dbReference type="SMART" id="SM01343">
    <property type="entry name" value="FATC"/>
    <property type="match status" value="1"/>
</dbReference>
<feature type="compositionally biased region" description="Polar residues" evidence="26">
    <location>
        <begin position="2679"/>
        <end position="2688"/>
    </location>
</feature>
<evidence type="ECO:0000313" key="32">
    <source>
        <dbReference type="Proteomes" id="UP000722485"/>
    </source>
</evidence>
<dbReference type="PROSITE" id="PS51189">
    <property type="entry name" value="FAT"/>
    <property type="match status" value="1"/>
</dbReference>
<feature type="compositionally biased region" description="Low complexity" evidence="26">
    <location>
        <begin position="783"/>
        <end position="795"/>
    </location>
</feature>
<evidence type="ECO:0000256" key="1">
    <source>
        <dbReference type="ARBA" id="ARBA00004123"/>
    </source>
</evidence>
<evidence type="ECO:0000256" key="26">
    <source>
        <dbReference type="SAM" id="MobiDB-lite"/>
    </source>
</evidence>
<dbReference type="InterPro" id="IPR038980">
    <property type="entry name" value="ATM_plant"/>
</dbReference>
<feature type="region of interest" description="Disordered" evidence="26">
    <location>
        <begin position="2546"/>
        <end position="2573"/>
    </location>
</feature>
<evidence type="ECO:0000256" key="9">
    <source>
        <dbReference type="ARBA" id="ARBA00022499"/>
    </source>
</evidence>
<dbReference type="InterPro" id="IPR011009">
    <property type="entry name" value="Kinase-like_dom_sf"/>
</dbReference>
<dbReference type="Pfam" id="PF02259">
    <property type="entry name" value="FAT"/>
    <property type="match status" value="1"/>
</dbReference>
<feature type="compositionally biased region" description="Polar residues" evidence="26">
    <location>
        <begin position="198"/>
        <end position="213"/>
    </location>
</feature>
<dbReference type="OrthoDB" id="381190at2759"/>
<dbReference type="PROSITE" id="PS51190">
    <property type="entry name" value="FATC"/>
    <property type="match status" value="1"/>
</dbReference>
<evidence type="ECO:0000256" key="6">
    <source>
        <dbReference type="ARBA" id="ARBA00012513"/>
    </source>
</evidence>
<dbReference type="GO" id="GO:0006511">
    <property type="term" value="P:ubiquitin-dependent protein catabolic process"/>
    <property type="evidence" value="ECO:0007669"/>
    <property type="project" value="InterPro"/>
</dbReference>
<evidence type="ECO:0000256" key="19">
    <source>
        <dbReference type="ARBA" id="ARBA00023242"/>
    </source>
</evidence>
<dbReference type="GO" id="GO:0006281">
    <property type="term" value="P:DNA repair"/>
    <property type="evidence" value="ECO:0007669"/>
    <property type="project" value="InterPro"/>
</dbReference>
<evidence type="ECO:0000256" key="11">
    <source>
        <dbReference type="ARBA" id="ARBA00022679"/>
    </source>
</evidence>
<dbReference type="FunFam" id="1.20.1310.10:FF:000031">
    <property type="entry name" value="Ubiquitin ligase subunit CulD"/>
    <property type="match status" value="1"/>
</dbReference>
<dbReference type="GO" id="GO:0031625">
    <property type="term" value="F:ubiquitin protein ligase binding"/>
    <property type="evidence" value="ECO:0007669"/>
    <property type="project" value="InterPro"/>
</dbReference>
<dbReference type="InterPro" id="IPR001373">
    <property type="entry name" value="Cullin_N"/>
</dbReference>
<feature type="domain" description="FAT" evidence="29">
    <location>
        <begin position="1577"/>
        <end position="2152"/>
    </location>
</feature>
<dbReference type="InterPro" id="IPR003152">
    <property type="entry name" value="FATC_dom"/>
</dbReference>
<evidence type="ECO:0000259" key="29">
    <source>
        <dbReference type="PROSITE" id="PS51189"/>
    </source>
</evidence>
<dbReference type="SUPFAM" id="SSF74788">
    <property type="entry name" value="Cullin repeat-like"/>
    <property type="match status" value="1"/>
</dbReference>
<dbReference type="Pfam" id="PF10557">
    <property type="entry name" value="Cullin_Nedd8"/>
    <property type="match status" value="1"/>
</dbReference>
<dbReference type="FunFam" id="3.30.1010.10:FF:000019">
    <property type="entry name" value="Serine/threonine-protein kinase Tel1"/>
    <property type="match status" value="1"/>
</dbReference>
<evidence type="ECO:0000256" key="16">
    <source>
        <dbReference type="ARBA" id="ARBA00022843"/>
    </source>
</evidence>
<dbReference type="GO" id="GO:0004674">
    <property type="term" value="F:protein serine/threonine kinase activity"/>
    <property type="evidence" value="ECO:0007669"/>
    <property type="project" value="UniProtKB-KW"/>
</dbReference>
<evidence type="ECO:0000256" key="25">
    <source>
        <dbReference type="RuleBase" id="RU365027"/>
    </source>
</evidence>
<evidence type="ECO:0000256" key="8">
    <source>
        <dbReference type="ARBA" id="ARBA00022454"/>
    </source>
</evidence>
<keyword evidence="13 25" id="KW-0227">DNA damage</keyword>
<evidence type="ECO:0000256" key="4">
    <source>
        <dbReference type="ARBA" id="ARBA00010769"/>
    </source>
</evidence>
<keyword evidence="8 25" id="KW-0158">Chromosome</keyword>
<dbReference type="GO" id="GO:0000781">
    <property type="term" value="C:chromosome, telomeric region"/>
    <property type="evidence" value="ECO:0007669"/>
    <property type="project" value="UniProtKB-SubCell"/>
</dbReference>
<comment type="subunit">
    <text evidence="5">Associates with DNA double-strand breaks.</text>
</comment>
<evidence type="ECO:0000256" key="12">
    <source>
        <dbReference type="ARBA" id="ARBA00022741"/>
    </source>
</evidence>
<feature type="compositionally biased region" description="Low complexity" evidence="26">
    <location>
        <begin position="2758"/>
        <end position="2768"/>
    </location>
</feature>
<feature type="domain" description="Cullin family profile" evidence="27">
    <location>
        <begin position="3192"/>
        <end position="3448"/>
    </location>
</feature>
<dbReference type="Pfam" id="PF11640">
    <property type="entry name" value="TAN"/>
    <property type="match status" value="1"/>
</dbReference>
<comment type="caution">
    <text evidence="31">The sequence shown here is derived from an EMBL/GenBank/DDBJ whole genome shotgun (WGS) entry which is preliminary data.</text>
</comment>
<dbReference type="InterPro" id="IPR044107">
    <property type="entry name" value="PIKKc_ATM"/>
</dbReference>
<name>A0A9P5H930_9HYPO</name>
<dbReference type="SUPFAM" id="SSF56112">
    <property type="entry name" value="Protein kinase-like (PK-like)"/>
    <property type="match status" value="1"/>
</dbReference>
<dbReference type="GO" id="GO:0035556">
    <property type="term" value="P:intracellular signal transduction"/>
    <property type="evidence" value="ECO:0007669"/>
    <property type="project" value="UniProtKB-ARBA"/>
</dbReference>
<dbReference type="InterPro" id="IPR059120">
    <property type="entry name" value="Cullin-like_AB"/>
</dbReference>
<feature type="region of interest" description="Disordered" evidence="26">
    <location>
        <begin position="186"/>
        <end position="221"/>
    </location>
</feature>
<dbReference type="InterPro" id="IPR014009">
    <property type="entry name" value="PIK_FAT"/>
</dbReference>
<evidence type="ECO:0000313" key="31">
    <source>
        <dbReference type="EMBL" id="KAF7545029.1"/>
    </source>
</evidence>
<dbReference type="PANTHER" id="PTHR37079:SF4">
    <property type="entry name" value="SERINE_THREONINE-PROTEIN KINASE ATM"/>
    <property type="match status" value="1"/>
</dbReference>
<evidence type="ECO:0000256" key="20">
    <source>
        <dbReference type="ARBA" id="ARBA00025079"/>
    </source>
</evidence>
<dbReference type="InterPro" id="IPR019559">
    <property type="entry name" value="Cullin_neddylation_domain"/>
</dbReference>
<evidence type="ECO:0000256" key="24">
    <source>
        <dbReference type="RuleBase" id="RU003829"/>
    </source>
</evidence>
<dbReference type="SMART" id="SM00146">
    <property type="entry name" value="PI3Kc"/>
    <property type="match status" value="1"/>
</dbReference>
<feature type="domain" description="PI3K/PI4K catalytic" evidence="28">
    <location>
        <begin position="2257"/>
        <end position="2570"/>
    </location>
</feature>
<evidence type="ECO:0000256" key="3">
    <source>
        <dbReference type="ARBA" id="ARBA00006019"/>
    </source>
</evidence>
<feature type="compositionally biased region" description="Acidic residues" evidence="26">
    <location>
        <begin position="2547"/>
        <end position="2556"/>
    </location>
</feature>
<dbReference type="EMBL" id="JAANBB010000273">
    <property type="protein sequence ID" value="KAF7545029.1"/>
    <property type="molecule type" value="Genomic_DNA"/>
</dbReference>
<comment type="catalytic activity">
    <reaction evidence="21 25">
        <text>L-threonyl-[protein] + ATP = O-phospho-L-threonyl-[protein] + ADP + H(+)</text>
        <dbReference type="Rhea" id="RHEA:46608"/>
        <dbReference type="Rhea" id="RHEA-COMP:11060"/>
        <dbReference type="Rhea" id="RHEA-COMP:11605"/>
        <dbReference type="ChEBI" id="CHEBI:15378"/>
        <dbReference type="ChEBI" id="CHEBI:30013"/>
        <dbReference type="ChEBI" id="CHEBI:30616"/>
        <dbReference type="ChEBI" id="CHEBI:61977"/>
        <dbReference type="ChEBI" id="CHEBI:456216"/>
        <dbReference type="EC" id="2.7.11.1"/>
    </reaction>
</comment>
<dbReference type="InterPro" id="IPR036388">
    <property type="entry name" value="WH-like_DNA-bd_sf"/>
</dbReference>
<dbReference type="InterPro" id="IPR003151">
    <property type="entry name" value="PIK-rel_kinase_FAT"/>
</dbReference>
<evidence type="ECO:0000256" key="18">
    <source>
        <dbReference type="ARBA" id="ARBA00022895"/>
    </source>
</evidence>
<dbReference type="EC" id="2.7.11.1" evidence="6 25"/>
<dbReference type="CDD" id="cd05171">
    <property type="entry name" value="PIKKc_ATM"/>
    <property type="match status" value="1"/>
</dbReference>
<dbReference type="SMART" id="SM00182">
    <property type="entry name" value="CULLIN"/>
    <property type="match status" value="1"/>
</dbReference>
<dbReference type="Pfam" id="PF02260">
    <property type="entry name" value="FATC"/>
    <property type="match status" value="1"/>
</dbReference>
<dbReference type="InterPro" id="IPR021668">
    <property type="entry name" value="TAN"/>
</dbReference>
<keyword evidence="9" id="KW-1017">Isopeptide bond</keyword>
<dbReference type="InterPro" id="IPR036317">
    <property type="entry name" value="Cullin_homology_sf"/>
</dbReference>
<dbReference type="SMART" id="SM01342">
    <property type="entry name" value="TAN"/>
    <property type="match status" value="1"/>
</dbReference>
<keyword evidence="14 25" id="KW-0418">Kinase</keyword>
<evidence type="ECO:0000259" key="27">
    <source>
        <dbReference type="PROSITE" id="PS50069"/>
    </source>
</evidence>
<evidence type="ECO:0000256" key="22">
    <source>
        <dbReference type="ARBA" id="ARBA00048679"/>
    </source>
</evidence>
<comment type="similarity">
    <text evidence="4 25">Belongs to the PI3/PI4-kinase family. ATM subfamily.</text>
</comment>
<evidence type="ECO:0000256" key="17">
    <source>
        <dbReference type="ARBA" id="ARBA00022853"/>
    </source>
</evidence>
<sequence length="3574" mass="400391">MASFHKPNVMNLAHDVKSGSLKDREKAVDELAHLLNPRNRSANLSDLGDKSYHEIFEAIFSFVLREKPNYYDKRKSQATSNAAASRLSKCAVAVRMAAGRSVSKLGRKTLLAIIDHITQVLPGPNDDYVPPLLQDYVKALTEVLSRQAHVELLSRKGGQAWEICVNFYLDVALHILPDEGENSLPILSRASPAPGSTIGRSTGRSTPSTQSQKRTGHGEGGPLKDVLEGLYNLVMAANAPLLRRFRDVAQVVLRVLGMKQLSLGSIQTLGFSIINVIFSATHADDLTYANTLVKDLLPLMSYWWRSEKVSQDEVIRALRIEISRSIFITRLHIEHSALDSPDDAVQRDLEDLAENLWVEYSKRGEAFRLQLSDITFSSSSLPPYYPQLLQFGLRSHNLYGEGHWALVENLGFLERIMILSHEKSSGAAPGIEEQPRKRRRLRQDSSRVRLKLKAVDIAIRRTALQVVPFMLATDSFGRDELIDLLPDLFALAGDKNSVTASWALIACARIPSASQSTCNHIIRWIFLRWNPSEATYASYHSIHVRPLDLVNLLRACCGTQALAAGAQDTVPRGTLGETWKSSREIEPFSRYTLLLKDRRQRNPDEGRHGSSQINMPTPIIDPSTIYASKKLMLELFYPKLGELTELCTSWTKKTNEGGIQISLDRFQSLLSACLIGAMLLPQIGDLNSTQSSSAESTIMDIIEKGVDAALDSVEPPAFIELILRTIRPLIPDLSTASLNRMHEDDIGLLHLLAKIWSLIEQKKAQNTSGDRVDLMDLDDEFDSQSSRTSSASSPSTVPRLNAQMSTDPRAFYADAKTRLILLSIIDEDVSQVGHVPDIYVDLLLEMTDDELLTCQKLLIELFNSDLVVTLDSALGIIQRIGELLESPRVLFRLFSRQLLYTWLENDPVEDIPFAIFGFSSLEDLLRSAQAEAIGLTVMRGQDETSAELARLLGVTERELIRRNFTTAVAYSMMFGDFMGGSDKGRGEEYIRKLLGKTGYGEAVYINFVDIVALFFDLIDQDNAVEKIFGRYANLEYASKIMRTIKGIAYSPTTLPANQQPMFKAKYLIHEIFRLCQTTEFQFHELWTPALVVSVARKLFNTVHPALGPLHACAVLRKVRFLISLAGPVALESYPLEMLLNSVRKFIVDSECADDALGISQYLLAEGSKHMINTPPFLAGYALSTLASLRVFLESSQASTTQESMFKATMNKAQKFHGWFSKYLEDYDSPGFKTIEQSKAFKSITQSAARIRSSGNAERGTSESKLLLDILEDGSSDHQLLNDSSRQLALGLLCGDFSIPVSSREDIIETDQDATKHAAAIWKSCNTQNLSDEYLSWAGRVVGRYFSASGEIPTDILRESHLAQYHKIAPGPNGSEMGLLYLLQDLTSNPDSSTAGLAEAALRTAVSQAAFHEDEQLGVACQRSLSESLFLTSQWGTYSSPPSDKGTEASSTSDQDVWSEEITSKNWLPQLSAHLAQSVSDPTILSVLSPILAKVEDFAEDAFPFVIHLVLFFQLNQQQTLKRALSGALKGWLQCTVPAAKDNLKLLINTLLYLRTQEYPKETSIADRLNWLDVDYGLVSASASRCGMHKTALLFAEHVSSETSRPSRRSSAIRETDISETLLTIFENIDDPDAYYGLPEEASLSKVLARVEYENDGPKSLAFRGAQYDSNIRLRNPMSESDGQSLVNVLSTLGLSGLSNSLLQTQQSLETTPESLESTFSTARKLEIWNLPAPATDNHAVTVYKAYQSIHRATDVTFIRSAVHDGFSRTMRSLKAHGLNATALRKRLGALACLTELDDILGVSDTAEMANLLSKFKNRSEWMRRGLYDSLSTAVARQMEVESMITASGIYRYHQATQESLNISTGLTNLIAPCADLDLHVDAAIQIEAANSLWDYGEMSTSIRMLQGIDRDSSLRKQTIPVSRSDLLSKIGFQVSVARLEKPQDIQKKYLEPALKELKGKGEGREAGLVFHQFATFCDQQLQDPDGLEDLTRLQNLKKAKGDEVSELKSLISSTKDTQLKARYSHVLNKERQWLDLDEQELRRVEQTRSEFVRLSLENYLLSLIASDEHNNDALRFTALWLERSEEEATNKAVMRHLSQVPTRKFAGLTNQLTSRLQDQDSTFQQLLMELVYNICVDHPYHGMYQIWSGTKAKAQQKDEVAVRRVKATDRVAHRLASTKSVADIWVSIDKTSKYYHGLAMDRNPNKYKSGAKVSLKESSAGHNLVNCLARYKIPSPTMHIDLSATKDYSRVPIISRLDPTMSIASGVSAPKIITALGSDGVRYKQLVKGGHDDLRQDAIMEQVFSAVSSLLKLHRTTQQRSLGIRTYKVLPLTASSGLIEFVPNTIPLHEFLMPAHERYYPKDLKGSQCRKEIYNVQSRTVETRMSTYRKVTDKFHPVMRYFFMENFVDPDDWFVKRLAYTRSTAAISMLGHVLGLGDRHGHNILLDTKTGEVVHIDLGVAFEAGRILPVPELVPFRLTRDIVDGMGITKTEGVFRRCCEFTLDALREEQYSIMTILDVLRYDPLYTWSISPLRLAKLQKARHIDDGGLDDGEQSEAETKKGKKAAGHVNEPSEADRALEIVRKKLSKTLSVTATVNDLINQATDERNLAVLYSADIWILAEVEVEVEWHRRRIGWRRHMQAASLMMHDAAQLPGPGVLFSCASNLLPIPPSPTPSSLYAQPSFSPARQQDKGNAPAPSYQTAPPQICQPAPIAREAEACVTARIRLFQASVAPSLRCSMQSAPADTTSPSRRRPRLDSSSSSSSPLAVSKRPRFSDTPVMASAKARGKLPETVDITKKTAFQPYAGAKKLVIKNLRAPISRDAQVAEYYARTDKELEGALEAVFAGRKPDVPLERLYRGVEDVCRKGDPGKVYKLLKDRVEVHLQRVVHPRIQRDGGISNLDTLRSVLAEWKTWNTQTVLIRSTFSFLDRTYLLREGLPSINDMTITQFRRTVFPSQALVYENSAGSKAVAGMCELIEYDRRGNDQMDAALLKDSIRMLFVLGVYTKNFERVFLQQSEAYFREFGEAWSTSSLKDYILVCKRLLNKEDYRCIAFNFDSTTEKQLMDSAHSTLIDHYSDKLLNGGSLSKLLSDKEVESMKALYDLLKLSNIQKKMKAPWGDYIRATGAAIISEKARGDEMVLRLLELRRSLDLMIRDAFGKDEDFLWGMREAFGKFMNDRKVASCWNTGTSKIGEMTAKYIDMLLRGGLKTLPKELLSDVKDRATAEKEGQSSTGDEDAELDRQLDQALELFRFIEGKDAFEAFYKKDLARRLLMGRSASQDAERNMLTKLRGECGSNFTHNLEQMFKDQELARDEMESYKQWCQGSVERRTPLDLQVMILSAAAWPTYPDTRLNLPDEVATQIERFDQYYKNKHTGRVLTWKHSLAHCAIKATFKKDVKELLVSAYQAVVLMMFNSVPVNGFLAYEQIATGTGLQGGDLDRTLQSLACGKARVLSKHPKGREVKPTDTFTFNHLFTDVKYRIKINQIQLKETKEENKATNERIAQDRRFETQAAIVRIMKSRKSMGHAELVAEVINLTKKRGSVEPAAIKKEIESLIEKDYIEREGNAYVYLA</sequence>
<feature type="domain" description="FATC" evidence="30">
    <location>
        <begin position="2588"/>
        <end position="2640"/>
    </location>
</feature>
<dbReference type="InterPro" id="IPR000403">
    <property type="entry name" value="PI3/4_kinase_cat_dom"/>
</dbReference>
<dbReference type="SMART" id="SM00884">
    <property type="entry name" value="Cullin_Nedd8"/>
    <property type="match status" value="1"/>
</dbReference>
<comment type="similarity">
    <text evidence="3 23 24">Belongs to the cullin family.</text>
</comment>
<evidence type="ECO:0000256" key="15">
    <source>
        <dbReference type="ARBA" id="ARBA00022840"/>
    </source>
</evidence>
<keyword evidence="19 25" id="KW-0539">Nucleus</keyword>
<keyword evidence="12 25" id="KW-0547">Nucleotide-binding</keyword>
<protein>
    <recommendedName>
        <fullName evidence="7 25">Serine/threonine-protein kinase Tel1</fullName>
        <ecNumber evidence="6 25">2.7.11.1</ecNumber>
    </recommendedName>
</protein>
<dbReference type="Proteomes" id="UP000722485">
    <property type="component" value="Unassembled WGS sequence"/>
</dbReference>
<evidence type="ECO:0000256" key="14">
    <source>
        <dbReference type="ARBA" id="ARBA00022777"/>
    </source>
</evidence>
<dbReference type="InterPro" id="IPR016159">
    <property type="entry name" value="Cullin_repeat-like_dom_sf"/>
</dbReference>
<dbReference type="PROSITE" id="PS00915">
    <property type="entry name" value="PI3_4_KINASE_1"/>
    <property type="match status" value="1"/>
</dbReference>
<comment type="subcellular location">
    <subcellularLocation>
        <location evidence="2 25">Chromosome</location>
        <location evidence="2 25">Telomere</location>
    </subcellularLocation>
    <subcellularLocation>
        <location evidence="1 25">Nucleus</location>
    </subcellularLocation>
</comment>
<dbReference type="SUPFAM" id="SSF46785">
    <property type="entry name" value="Winged helix' DNA-binding domain"/>
    <property type="match status" value="1"/>
</dbReference>
<dbReference type="GO" id="GO:0006325">
    <property type="term" value="P:chromatin organization"/>
    <property type="evidence" value="ECO:0007669"/>
    <property type="project" value="UniProtKB-KW"/>
</dbReference>
<dbReference type="SUPFAM" id="SSF75632">
    <property type="entry name" value="Cullin homology domain"/>
    <property type="match status" value="1"/>
</dbReference>
<proteinExistence type="inferred from homology"/>
<keyword evidence="18 25" id="KW-0779">Telomere</keyword>
<dbReference type="Gene3D" id="1.10.1070.11">
    <property type="entry name" value="Phosphatidylinositol 3-/4-kinase, catalytic domain"/>
    <property type="match status" value="1"/>
</dbReference>
<evidence type="ECO:0000256" key="5">
    <source>
        <dbReference type="ARBA" id="ARBA00011370"/>
    </source>
</evidence>
<evidence type="ECO:0000256" key="21">
    <source>
        <dbReference type="ARBA" id="ARBA00047899"/>
    </source>
</evidence>
<keyword evidence="16" id="KW-0832">Ubl conjugation</keyword>